<dbReference type="EMBL" id="PQXM01000471">
    <property type="protein sequence ID" value="TGO72273.1"/>
    <property type="molecule type" value="Genomic_DNA"/>
</dbReference>
<organism evidence="2 3">
    <name type="scientific">Botrytis elliptica</name>
    <dbReference type="NCBI Taxonomy" id="278938"/>
    <lineage>
        <taxon>Eukaryota</taxon>
        <taxon>Fungi</taxon>
        <taxon>Dikarya</taxon>
        <taxon>Ascomycota</taxon>
        <taxon>Pezizomycotina</taxon>
        <taxon>Leotiomycetes</taxon>
        <taxon>Helotiales</taxon>
        <taxon>Sclerotiniaceae</taxon>
        <taxon>Botrytis</taxon>
    </lineage>
</organism>
<protein>
    <submittedName>
        <fullName evidence="2">Uncharacterized protein</fullName>
    </submittedName>
</protein>
<proteinExistence type="predicted"/>
<keyword evidence="3" id="KW-1185">Reference proteome</keyword>
<gene>
    <name evidence="2" type="ORF">BELL_0473g00110</name>
</gene>
<dbReference type="AlphaFoldDB" id="A0A4Z1JSP1"/>
<evidence type="ECO:0000313" key="2">
    <source>
        <dbReference type="EMBL" id="TGO72273.1"/>
    </source>
</evidence>
<accession>A0A4Z1JSP1</accession>
<feature type="compositionally biased region" description="Basic and acidic residues" evidence="1">
    <location>
        <begin position="90"/>
        <end position="101"/>
    </location>
</feature>
<evidence type="ECO:0000313" key="3">
    <source>
        <dbReference type="Proteomes" id="UP000297229"/>
    </source>
</evidence>
<name>A0A4Z1JSP1_9HELO</name>
<sequence length="101" mass="11175">MAHNVRIIEQGSSDHESYMAGACIAADGREFLRPFDKLDSKKVPFALTSACLHLVNRGKDGSIAFFRRLRANFDQWNGKGSPQPPCSISEVKENTGKGTYE</sequence>
<dbReference type="Proteomes" id="UP000297229">
    <property type="component" value="Unassembled WGS sequence"/>
</dbReference>
<evidence type="ECO:0000256" key="1">
    <source>
        <dbReference type="SAM" id="MobiDB-lite"/>
    </source>
</evidence>
<feature type="region of interest" description="Disordered" evidence="1">
    <location>
        <begin position="76"/>
        <end position="101"/>
    </location>
</feature>
<reference evidence="2 3" key="1">
    <citation type="submission" date="2017-12" db="EMBL/GenBank/DDBJ databases">
        <title>Comparative genomics of Botrytis spp.</title>
        <authorList>
            <person name="Valero-Jimenez C.A."/>
            <person name="Tapia P."/>
            <person name="Veloso J."/>
            <person name="Silva-Moreno E."/>
            <person name="Staats M."/>
            <person name="Valdes J.H."/>
            <person name="Van Kan J.A.L."/>
        </authorList>
    </citation>
    <scope>NUCLEOTIDE SEQUENCE [LARGE SCALE GENOMIC DNA]</scope>
    <source>
        <strain evidence="2 3">Be9601</strain>
    </source>
</reference>
<comment type="caution">
    <text evidence="2">The sequence shown here is derived from an EMBL/GenBank/DDBJ whole genome shotgun (WGS) entry which is preliminary data.</text>
</comment>